<reference evidence="2 3" key="1">
    <citation type="journal article" date="2019" name="Nat. Commun.">
        <title>A new type of DNA phosphorothioation-based antiviral system in archaea.</title>
        <authorList>
            <person name="Xiong L."/>
            <person name="Liu S."/>
            <person name="Chen S."/>
            <person name="Xiao Y."/>
            <person name="Zhu B."/>
            <person name="Gao Y."/>
            <person name="Zhang Y."/>
            <person name="Chen B."/>
            <person name="Luo J."/>
            <person name="Deng Z."/>
            <person name="Chen X."/>
            <person name="Wang L."/>
            <person name="Chen S."/>
        </authorList>
    </citation>
    <scope>NUCLEOTIDE SEQUENCE [LARGE SCALE GENOMIC DNA]</scope>
    <source>
        <strain evidence="2 3">CBA1105</strain>
    </source>
</reference>
<keyword evidence="1" id="KW-0472">Membrane</keyword>
<dbReference type="AlphaFoldDB" id="A0A4D6HI40"/>
<name>A0A4D6HI40_9EURY</name>
<evidence type="ECO:0000256" key="1">
    <source>
        <dbReference type="SAM" id="Phobius"/>
    </source>
</evidence>
<dbReference type="GeneID" id="39849095"/>
<dbReference type="Proteomes" id="UP000296706">
    <property type="component" value="Chromosome"/>
</dbReference>
<dbReference type="KEGG" id="hsn:DV733_14500"/>
<evidence type="ECO:0000313" key="3">
    <source>
        <dbReference type="Proteomes" id="UP000296706"/>
    </source>
</evidence>
<feature type="transmembrane region" description="Helical" evidence="1">
    <location>
        <begin position="55"/>
        <end position="77"/>
    </location>
</feature>
<accession>A0A4D6HI40</accession>
<evidence type="ECO:0000313" key="2">
    <source>
        <dbReference type="EMBL" id="QCC52367.1"/>
    </source>
</evidence>
<dbReference type="STRING" id="1457250.GCA_000755225_01768"/>
<sequence length="111" mass="11340">MTPRERIGWARTGPRSELVTLVVFLVAVPLGTVHWLGLAAGGALVGLTAASTRRALVLGVYLGAAAVLVFVGWLWLAGVLGKAIATGQLFGASLAIAFVFPILGAAVRGFG</sequence>
<feature type="transmembrane region" description="Helical" evidence="1">
    <location>
        <begin position="89"/>
        <end position="110"/>
    </location>
</feature>
<organism evidence="2 3">
    <name type="scientific">Halapricum salinum</name>
    <dbReference type="NCBI Taxonomy" id="1457250"/>
    <lineage>
        <taxon>Archaea</taxon>
        <taxon>Methanobacteriati</taxon>
        <taxon>Methanobacteriota</taxon>
        <taxon>Stenosarchaea group</taxon>
        <taxon>Halobacteria</taxon>
        <taxon>Halobacteriales</taxon>
        <taxon>Haloarculaceae</taxon>
        <taxon>Halapricum</taxon>
    </lineage>
</organism>
<keyword evidence="3" id="KW-1185">Reference proteome</keyword>
<keyword evidence="1" id="KW-1133">Transmembrane helix</keyword>
<gene>
    <name evidence="2" type="ORF">DV733_14500</name>
</gene>
<proteinExistence type="predicted"/>
<keyword evidence="1" id="KW-0812">Transmembrane</keyword>
<dbReference type="EMBL" id="CP031310">
    <property type="protein sequence ID" value="QCC52367.1"/>
    <property type="molecule type" value="Genomic_DNA"/>
</dbReference>
<dbReference type="RefSeq" id="WP_049992691.1">
    <property type="nucleotide sequence ID" value="NZ_CP031310.1"/>
</dbReference>
<protein>
    <submittedName>
        <fullName evidence="2">Uncharacterized protein</fullName>
    </submittedName>
</protein>
<feature type="transmembrane region" description="Helical" evidence="1">
    <location>
        <begin position="21"/>
        <end position="49"/>
    </location>
</feature>